<evidence type="ECO:0000313" key="8">
    <source>
        <dbReference type="Proteomes" id="UP000019364"/>
    </source>
</evidence>
<comment type="caution">
    <text evidence="7">The sequence shown here is derived from an EMBL/GenBank/DDBJ whole genome shotgun (WGS) entry which is preliminary data.</text>
</comment>
<evidence type="ECO:0000259" key="6">
    <source>
        <dbReference type="Pfam" id="PF00933"/>
    </source>
</evidence>
<dbReference type="STRING" id="1236976.JCM16418_3520"/>
<protein>
    <recommendedName>
        <fullName evidence="3">beta-N-acetylhexosaminidase</fullName>
        <ecNumber evidence="3">3.2.1.52</ecNumber>
    </recommendedName>
</protein>
<gene>
    <name evidence="7" type="ORF">JCM16418_3520</name>
</gene>
<evidence type="ECO:0000256" key="4">
    <source>
        <dbReference type="ARBA" id="ARBA00022801"/>
    </source>
</evidence>
<dbReference type="PANTHER" id="PTHR30480">
    <property type="entry name" value="BETA-HEXOSAMINIDASE-RELATED"/>
    <property type="match status" value="1"/>
</dbReference>
<evidence type="ECO:0000256" key="5">
    <source>
        <dbReference type="ARBA" id="ARBA00023295"/>
    </source>
</evidence>
<comment type="catalytic activity">
    <reaction evidence="1">
        <text>Hydrolysis of terminal non-reducing N-acetyl-D-hexosamine residues in N-acetyl-beta-D-hexosaminides.</text>
        <dbReference type="EC" id="3.2.1.52"/>
    </reaction>
</comment>
<dbReference type="InterPro" id="IPR050226">
    <property type="entry name" value="NagZ_Beta-hexosaminidase"/>
</dbReference>
<dbReference type="GO" id="GO:0005975">
    <property type="term" value="P:carbohydrate metabolic process"/>
    <property type="evidence" value="ECO:0007669"/>
    <property type="project" value="InterPro"/>
</dbReference>
<dbReference type="Gene3D" id="3.40.50.1700">
    <property type="entry name" value="Glycoside hydrolase family 3 C-terminal domain"/>
    <property type="match status" value="1"/>
</dbReference>
<dbReference type="SUPFAM" id="SSF51445">
    <property type="entry name" value="(Trans)glycosidases"/>
    <property type="match status" value="1"/>
</dbReference>
<comment type="similarity">
    <text evidence="2">Belongs to the glycosyl hydrolase 3 family.</text>
</comment>
<dbReference type="AlphaFoldDB" id="W7YXF0"/>
<keyword evidence="8" id="KW-1185">Reference proteome</keyword>
<dbReference type="PRINTS" id="PR00133">
    <property type="entry name" value="GLHYDRLASE3"/>
</dbReference>
<keyword evidence="4" id="KW-0378">Hydrolase</keyword>
<accession>W7YXF0</accession>
<evidence type="ECO:0000256" key="1">
    <source>
        <dbReference type="ARBA" id="ARBA00001231"/>
    </source>
</evidence>
<dbReference type="GO" id="GO:0004563">
    <property type="term" value="F:beta-N-acetylhexosaminidase activity"/>
    <property type="evidence" value="ECO:0007669"/>
    <property type="project" value="UniProtKB-EC"/>
</dbReference>
<dbReference type="OrthoDB" id="9805821at2"/>
<reference evidence="7 8" key="1">
    <citation type="journal article" date="2014" name="Genome Announc.">
        <title>Draft Genome Sequence of Paenibacillus pini JCM 16418T, Isolated from the Rhizosphere of Pine Tree.</title>
        <authorList>
            <person name="Yuki M."/>
            <person name="Oshima K."/>
            <person name="Suda W."/>
            <person name="Oshida Y."/>
            <person name="Kitamura K."/>
            <person name="Iida Y."/>
            <person name="Hattori M."/>
            <person name="Ohkuma M."/>
        </authorList>
    </citation>
    <scope>NUCLEOTIDE SEQUENCE [LARGE SCALE GENOMIC DNA]</scope>
    <source>
        <strain evidence="7 8">JCM 16418</strain>
    </source>
</reference>
<dbReference type="InterPro" id="IPR036962">
    <property type="entry name" value="Glyco_hydro_3_N_sf"/>
</dbReference>
<evidence type="ECO:0000256" key="2">
    <source>
        <dbReference type="ARBA" id="ARBA00005336"/>
    </source>
</evidence>
<dbReference type="Pfam" id="PF00933">
    <property type="entry name" value="Glyco_hydro_3"/>
    <property type="match status" value="1"/>
</dbReference>
<keyword evidence="5" id="KW-0326">Glycosidase</keyword>
<dbReference type="InterPro" id="IPR017853">
    <property type="entry name" value="GH"/>
</dbReference>
<dbReference type="PANTHER" id="PTHR30480:SF13">
    <property type="entry name" value="BETA-HEXOSAMINIDASE"/>
    <property type="match status" value="1"/>
</dbReference>
<evidence type="ECO:0000256" key="3">
    <source>
        <dbReference type="ARBA" id="ARBA00012663"/>
    </source>
</evidence>
<dbReference type="RefSeq" id="WP_036650800.1">
    <property type="nucleotide sequence ID" value="NZ_BAVZ01000011.1"/>
</dbReference>
<sequence length="552" mass="59842">MRTCHELTLKEKIGQLLMAGFEGFTPDANIRDLLQNHFIGGVVLFSRNVDNPEQALYLTQELHKMAMDATGIPLWIGTDQEGGMVVRLRQGIAQLPAAMALGAAHDLVLLYEAAKGTAEELKMLGINMNFAPVVDINVNPRNPIIDVRSFGDNAEIVAELGIAAMHGFQDGGVASVIKHFPGHGDTDTDSHAELPVLRHSLDRLRSVELVPFRRCVQVGAEAVMTAHIGIPILTGGEPVPATISHEILTGLLREELDFNGIIVTDCMEMDAVTQGIGVGEAVVRAMIAGADLILVSHTYESQLEAVAALEQAVADGRLTEDRINASVDRILHLKECRIGELRAHSWEYTRTLLENPQTLQTIERLRQKSITAVNRESDFCRLSPGVDTLVLWPQITAASKSEDEPAYDDTLGKFLLPYITAKLTERVYGSSPSPNEIAALATEGEEYGQIVVGIFHTASSPGQIDLVRKLLAGGVKVIPVSLRNPVDLAVFPEAKGFLCCYEHHPHTLQALSHVLMGISEPDGIMPVAIPDQRAEGGEINEYHSASGLESAT</sequence>
<dbReference type="InterPro" id="IPR036881">
    <property type="entry name" value="Glyco_hydro_3_C_sf"/>
</dbReference>
<dbReference type="NCBIfam" id="NF003740">
    <property type="entry name" value="PRK05337.1"/>
    <property type="match status" value="1"/>
</dbReference>
<dbReference type="EMBL" id="BAVZ01000011">
    <property type="protein sequence ID" value="GAF09381.1"/>
    <property type="molecule type" value="Genomic_DNA"/>
</dbReference>
<dbReference type="eggNOG" id="COG1472">
    <property type="taxonomic scope" value="Bacteria"/>
</dbReference>
<dbReference type="Gene3D" id="3.20.20.300">
    <property type="entry name" value="Glycoside hydrolase, family 3, N-terminal domain"/>
    <property type="match status" value="1"/>
</dbReference>
<proteinExistence type="inferred from homology"/>
<dbReference type="InterPro" id="IPR001764">
    <property type="entry name" value="Glyco_hydro_3_N"/>
</dbReference>
<dbReference type="Proteomes" id="UP000019364">
    <property type="component" value="Unassembled WGS sequence"/>
</dbReference>
<feature type="domain" description="Glycoside hydrolase family 3 N-terminal" evidence="6">
    <location>
        <begin position="8"/>
        <end position="333"/>
    </location>
</feature>
<dbReference type="EC" id="3.2.1.52" evidence="3"/>
<evidence type="ECO:0000313" key="7">
    <source>
        <dbReference type="EMBL" id="GAF09381.1"/>
    </source>
</evidence>
<organism evidence="7 8">
    <name type="scientific">Paenibacillus pini JCM 16418</name>
    <dbReference type="NCBI Taxonomy" id="1236976"/>
    <lineage>
        <taxon>Bacteria</taxon>
        <taxon>Bacillati</taxon>
        <taxon>Bacillota</taxon>
        <taxon>Bacilli</taxon>
        <taxon>Bacillales</taxon>
        <taxon>Paenibacillaceae</taxon>
        <taxon>Paenibacillus</taxon>
    </lineage>
</organism>
<name>W7YXF0_9BACL</name>
<dbReference type="GO" id="GO:0009254">
    <property type="term" value="P:peptidoglycan turnover"/>
    <property type="evidence" value="ECO:0007669"/>
    <property type="project" value="TreeGrafter"/>
</dbReference>